<organism evidence="1 2">
    <name type="scientific">Ignavigranum ruoffiae</name>
    <dbReference type="NCBI Taxonomy" id="89093"/>
    <lineage>
        <taxon>Bacteria</taxon>
        <taxon>Bacillati</taxon>
        <taxon>Bacillota</taxon>
        <taxon>Bacilli</taxon>
        <taxon>Lactobacillales</taxon>
        <taxon>Aerococcaceae</taxon>
        <taxon>Ignavigranum</taxon>
    </lineage>
</organism>
<sequence length="178" mass="20760">MAEEASDQPQYLYLEGDQEGKKWVAEIIDEDPTFRLKRMFLPEIKTGTFAIYDGFYQIYGQHPGISPFVKEYCRVEQGHMQRRLAFYEVVNHLPAIKAAEPQRIQHLKEQIFQVLAEILQAVDHEMVQEDLMYLKEQVEDVGDSQSLNSGLAQLLKNKELMIADYQAKIEKIEHDLQE</sequence>
<gene>
    <name evidence="1" type="ORF">SAMN04488558_10826</name>
</gene>
<dbReference type="Proteomes" id="UP000198833">
    <property type="component" value="Unassembled WGS sequence"/>
</dbReference>
<name>A0A1H9EZX8_9LACT</name>
<evidence type="ECO:0000313" key="1">
    <source>
        <dbReference type="EMBL" id="SEQ31179.1"/>
    </source>
</evidence>
<dbReference type="EMBL" id="FOEN01000008">
    <property type="protein sequence ID" value="SEQ31179.1"/>
    <property type="molecule type" value="Genomic_DNA"/>
</dbReference>
<proteinExistence type="predicted"/>
<accession>A0A1H9EZX8</accession>
<reference evidence="1 2" key="1">
    <citation type="submission" date="2016-10" db="EMBL/GenBank/DDBJ databases">
        <authorList>
            <person name="de Groot N.N."/>
        </authorList>
    </citation>
    <scope>NUCLEOTIDE SEQUENCE [LARGE SCALE GENOMIC DNA]</scope>
    <source>
        <strain evidence="1 2">DSM 15695</strain>
    </source>
</reference>
<dbReference type="OrthoDB" id="2165349at2"/>
<dbReference type="AlphaFoldDB" id="A0A1H9EZX8"/>
<keyword evidence="2" id="KW-1185">Reference proteome</keyword>
<protein>
    <submittedName>
        <fullName evidence="1">Uncharacterized protein</fullName>
    </submittedName>
</protein>
<evidence type="ECO:0000313" key="2">
    <source>
        <dbReference type="Proteomes" id="UP000198833"/>
    </source>
</evidence>
<dbReference type="RefSeq" id="WP_092572168.1">
    <property type="nucleotide sequence ID" value="NZ_FOEN01000008.1"/>
</dbReference>